<dbReference type="RefSeq" id="WP_183116530.1">
    <property type="nucleotide sequence ID" value="NZ_JABEQG010000056.1"/>
</dbReference>
<comment type="caution">
    <text evidence="1">The sequence shown here is derived from an EMBL/GenBank/DDBJ whole genome shotgun (WGS) entry which is preliminary data.</text>
</comment>
<evidence type="ECO:0000313" key="1">
    <source>
        <dbReference type="EMBL" id="MBB2158086.1"/>
    </source>
</evidence>
<dbReference type="InterPro" id="IPR011006">
    <property type="entry name" value="CheY-like_superfamily"/>
</dbReference>
<dbReference type="AlphaFoldDB" id="A0A7W4I8C8"/>
<proteinExistence type="predicted"/>
<dbReference type="EMBL" id="JABEQG010000056">
    <property type="protein sequence ID" value="MBB2158086.1"/>
    <property type="molecule type" value="Genomic_DNA"/>
</dbReference>
<name>A0A7W4I8C8_GLUDI</name>
<gene>
    <name evidence="1" type="ORF">HLH33_17590</name>
</gene>
<dbReference type="SUPFAM" id="SSF52172">
    <property type="entry name" value="CheY-like"/>
    <property type="match status" value="1"/>
</dbReference>
<dbReference type="CDD" id="cd00156">
    <property type="entry name" value="REC"/>
    <property type="match status" value="1"/>
</dbReference>
<dbReference type="Gene3D" id="3.40.50.2300">
    <property type="match status" value="1"/>
</dbReference>
<reference evidence="1 2" key="1">
    <citation type="submission" date="2020-04" db="EMBL/GenBank/DDBJ databases">
        <title>Description of novel Gluconacetobacter.</title>
        <authorList>
            <person name="Sombolestani A."/>
        </authorList>
    </citation>
    <scope>NUCLEOTIDE SEQUENCE [LARGE SCALE GENOMIC DNA]</scope>
    <source>
        <strain evidence="1 2">LMG 7603</strain>
    </source>
</reference>
<evidence type="ECO:0000313" key="2">
    <source>
        <dbReference type="Proteomes" id="UP000550787"/>
    </source>
</evidence>
<sequence length="313" mass="35440">MNLDLGILWIEDSFSPEEEQALKRRVQDAGFLARIETIPNGTGIDDLSRKHQLYHMYDLILLDYRLRDEKGDELAPRVRELFPSTTILFYSGSAEEQELRSLIASKAVEGVYCCSRGRFTERAGELIDQTARSLDRLSGMRGLAMRVVAECDDLMKVAMLSMCARDPNCAGKIKSLDSDVLKFLDEAKQAYEESKAKDLLARIETRAVDSMKLFKHFRRLTQVAAASPATFGLNDADADRLRELRKSSAQYDQKVLRKRNLLGHVVEVEGDAGWILQGSGEITVNDFADIRRVFAEHTEAFREMRRLVTLLDG</sequence>
<dbReference type="Proteomes" id="UP000550787">
    <property type="component" value="Unassembled WGS sequence"/>
</dbReference>
<accession>A0A7W4I8C8</accession>
<organism evidence="1 2">
    <name type="scientific">Gluconacetobacter diazotrophicus</name>
    <name type="common">Acetobacter diazotrophicus</name>
    <dbReference type="NCBI Taxonomy" id="33996"/>
    <lineage>
        <taxon>Bacteria</taxon>
        <taxon>Pseudomonadati</taxon>
        <taxon>Pseudomonadota</taxon>
        <taxon>Alphaproteobacteria</taxon>
        <taxon>Acetobacterales</taxon>
        <taxon>Acetobacteraceae</taxon>
        <taxon>Gluconacetobacter</taxon>
    </lineage>
</organism>
<protein>
    <submittedName>
        <fullName evidence="1">Response regulator</fullName>
    </submittedName>
</protein>